<keyword evidence="4" id="KW-0949">S-adenosyl-L-methionine</keyword>
<dbReference type="InterPro" id="IPR029063">
    <property type="entry name" value="SAM-dependent_MTases_sf"/>
</dbReference>
<accession>A0A116LLG3</accession>
<evidence type="ECO:0000256" key="3">
    <source>
        <dbReference type="ARBA" id="ARBA00022679"/>
    </source>
</evidence>
<dbReference type="InterPro" id="IPR002052">
    <property type="entry name" value="DNA_methylase_N6_adenine_CS"/>
</dbReference>
<dbReference type="InterPro" id="IPR002941">
    <property type="entry name" value="DNA_methylase_N4/N6"/>
</dbReference>
<keyword evidence="3 7" id="KW-0808">Transferase</keyword>
<dbReference type="EMBL" id="FIGZ01000012">
    <property type="protein sequence ID" value="CYU99107.1"/>
    <property type="molecule type" value="Genomic_DNA"/>
</dbReference>
<evidence type="ECO:0000259" key="6">
    <source>
        <dbReference type="Pfam" id="PF01555"/>
    </source>
</evidence>
<keyword evidence="5" id="KW-0680">Restriction system</keyword>
<dbReference type="EC" id="2.1.1.72" evidence="7"/>
<evidence type="ECO:0000256" key="4">
    <source>
        <dbReference type="ARBA" id="ARBA00022691"/>
    </source>
</evidence>
<dbReference type="PROSITE" id="PS00092">
    <property type="entry name" value="N6_MTASE"/>
    <property type="match status" value="1"/>
</dbReference>
<name>A0A116LLG3_STRSU</name>
<dbReference type="PRINTS" id="PR00506">
    <property type="entry name" value="D21N6MTFRASE"/>
</dbReference>
<feature type="domain" description="DNA methylase N-4/N-6" evidence="6">
    <location>
        <begin position="140"/>
        <end position="210"/>
    </location>
</feature>
<proteinExistence type="inferred from homology"/>
<evidence type="ECO:0000313" key="8">
    <source>
        <dbReference type="Proteomes" id="UP000072083"/>
    </source>
</evidence>
<organism evidence="7 8">
    <name type="scientific">Streptococcus suis</name>
    <dbReference type="NCBI Taxonomy" id="1307"/>
    <lineage>
        <taxon>Bacteria</taxon>
        <taxon>Bacillati</taxon>
        <taxon>Bacillota</taxon>
        <taxon>Bacilli</taxon>
        <taxon>Lactobacillales</taxon>
        <taxon>Streptococcaceae</taxon>
        <taxon>Streptococcus</taxon>
    </lineage>
</organism>
<evidence type="ECO:0000256" key="2">
    <source>
        <dbReference type="ARBA" id="ARBA00022603"/>
    </source>
</evidence>
<dbReference type="SUPFAM" id="SSF53335">
    <property type="entry name" value="S-adenosyl-L-methionine-dependent methyltransferases"/>
    <property type="match status" value="1"/>
</dbReference>
<reference evidence="7 8" key="1">
    <citation type="submission" date="2016-02" db="EMBL/GenBank/DDBJ databases">
        <authorList>
            <consortium name="Pathogen Informatics"/>
        </authorList>
    </citation>
    <scope>NUCLEOTIDE SEQUENCE [LARGE SCALE GENOMIC DNA]</scope>
    <source>
        <strain evidence="7 8">LSS44</strain>
    </source>
</reference>
<protein>
    <submittedName>
        <fullName evidence="7">DNA methylase</fullName>
        <ecNumber evidence="7">2.1.1.72</ecNumber>
    </submittedName>
</protein>
<dbReference type="Gene3D" id="3.40.50.150">
    <property type="entry name" value="Vaccinia Virus protein VP39"/>
    <property type="match status" value="1"/>
</dbReference>
<gene>
    <name evidence="7" type="primary">hindIIIM_1</name>
    <name evidence="7" type="ORF">ERS132406_01284</name>
</gene>
<dbReference type="InterPro" id="IPR002295">
    <property type="entry name" value="N4/N6-MTase_EcoPI_Mod-like"/>
</dbReference>
<dbReference type="GO" id="GO:0009307">
    <property type="term" value="P:DNA restriction-modification system"/>
    <property type="evidence" value="ECO:0007669"/>
    <property type="project" value="UniProtKB-KW"/>
</dbReference>
<evidence type="ECO:0000256" key="5">
    <source>
        <dbReference type="ARBA" id="ARBA00022747"/>
    </source>
</evidence>
<keyword evidence="2 7" id="KW-0489">Methyltransferase</keyword>
<dbReference type="GO" id="GO:0008170">
    <property type="term" value="F:N-methyltransferase activity"/>
    <property type="evidence" value="ECO:0007669"/>
    <property type="project" value="InterPro"/>
</dbReference>
<evidence type="ECO:0000256" key="1">
    <source>
        <dbReference type="ARBA" id="ARBA00006594"/>
    </source>
</evidence>
<comment type="similarity">
    <text evidence="1">Belongs to the N(4)/N(6)-methyltransferase family.</text>
</comment>
<dbReference type="GO" id="GO:0032259">
    <property type="term" value="P:methylation"/>
    <property type="evidence" value="ECO:0007669"/>
    <property type="project" value="UniProtKB-KW"/>
</dbReference>
<dbReference type="Pfam" id="PF01555">
    <property type="entry name" value="N6_N4_Mtase"/>
    <property type="match status" value="1"/>
</dbReference>
<dbReference type="AlphaFoldDB" id="A0A116LLG3"/>
<dbReference type="GO" id="GO:0009007">
    <property type="term" value="F:site-specific DNA-methyltransferase (adenine-specific) activity"/>
    <property type="evidence" value="ECO:0007669"/>
    <property type="project" value="UniProtKB-EC"/>
</dbReference>
<sequence>MNKFVHADCIDVMREYPDNYFDLAIVDPPYFSGPEKRKFYGRKISPIGVQRLYGQTSEWGVPGKDYFDELIRVSKNQIIWGVNYYQYDFGPGRIVWDKVNGQSSFSDCEIAYCSMHDSVRLFRYMWNGMMQGKSIAEGHVQQGNKRLNEKRIHPTQKPVNLYRWLIQKYAKEGDRILDTHVGSASSLIAFEEAGLEYVACEKDGQIYQSALARLQEYKSQIKLF</sequence>
<dbReference type="Proteomes" id="UP000072083">
    <property type="component" value="Unassembled WGS sequence"/>
</dbReference>
<dbReference type="RefSeq" id="WP_044758392.1">
    <property type="nucleotide sequence ID" value="NZ_CEEJ01000007.1"/>
</dbReference>
<dbReference type="GO" id="GO:0003677">
    <property type="term" value="F:DNA binding"/>
    <property type="evidence" value="ECO:0007669"/>
    <property type="project" value="InterPro"/>
</dbReference>
<evidence type="ECO:0000313" key="7">
    <source>
        <dbReference type="EMBL" id="CYU99107.1"/>
    </source>
</evidence>